<dbReference type="SUPFAM" id="SSF48452">
    <property type="entry name" value="TPR-like"/>
    <property type="match status" value="1"/>
</dbReference>
<evidence type="ECO:0000313" key="2">
    <source>
        <dbReference type="Proteomes" id="UP001244341"/>
    </source>
</evidence>
<reference evidence="1 2" key="1">
    <citation type="submission" date="2023-05" db="EMBL/GenBank/DDBJ databases">
        <title>A 100% complete, gapless, phased diploid assembly of the Scenedesmus obliquus UTEX 3031 genome.</title>
        <authorList>
            <person name="Biondi T.C."/>
            <person name="Hanschen E.R."/>
            <person name="Kwon T."/>
            <person name="Eng W."/>
            <person name="Kruse C.P.S."/>
            <person name="Koehler S.I."/>
            <person name="Kunde Y."/>
            <person name="Gleasner C.D."/>
            <person name="You Mak K.T."/>
            <person name="Polle J."/>
            <person name="Hovde B.T."/>
            <person name="Starkenburg S.R."/>
        </authorList>
    </citation>
    <scope>NUCLEOTIDE SEQUENCE [LARGE SCALE GENOMIC DNA]</scope>
    <source>
        <strain evidence="1 2">DOE0152z</strain>
    </source>
</reference>
<keyword evidence="2" id="KW-1185">Reference proteome</keyword>
<dbReference type="EMBL" id="CP126219">
    <property type="protein sequence ID" value="WIA21135.1"/>
    <property type="molecule type" value="Genomic_DNA"/>
</dbReference>
<dbReference type="Proteomes" id="UP001244341">
    <property type="component" value="Chromosome 12b"/>
</dbReference>
<dbReference type="InterPro" id="IPR011990">
    <property type="entry name" value="TPR-like_helical_dom_sf"/>
</dbReference>
<name>A0ABY8UIL7_TETOB</name>
<sequence>MPLFLKPQPESIPAVVQPAYVSDAWPGSGQQALQLLAFYLSWLRACWSQINSSPGSEAAALKAAGNAAFKARDWATAIRLYSTALDVPVPSQAC</sequence>
<organism evidence="1 2">
    <name type="scientific">Tetradesmus obliquus</name>
    <name type="common">Green alga</name>
    <name type="synonym">Acutodesmus obliquus</name>
    <dbReference type="NCBI Taxonomy" id="3088"/>
    <lineage>
        <taxon>Eukaryota</taxon>
        <taxon>Viridiplantae</taxon>
        <taxon>Chlorophyta</taxon>
        <taxon>core chlorophytes</taxon>
        <taxon>Chlorophyceae</taxon>
        <taxon>CS clade</taxon>
        <taxon>Sphaeropleales</taxon>
        <taxon>Scenedesmaceae</taxon>
        <taxon>Tetradesmus</taxon>
    </lineage>
</organism>
<dbReference type="Gene3D" id="1.25.40.10">
    <property type="entry name" value="Tetratricopeptide repeat domain"/>
    <property type="match status" value="1"/>
</dbReference>
<accession>A0ABY8UIL7</accession>
<gene>
    <name evidence="1" type="ORF">OEZ85_005446</name>
</gene>
<protein>
    <submittedName>
        <fullName evidence="1">Uncharacterized protein</fullName>
    </submittedName>
</protein>
<evidence type="ECO:0000313" key="1">
    <source>
        <dbReference type="EMBL" id="WIA21135.1"/>
    </source>
</evidence>
<proteinExistence type="predicted"/>